<dbReference type="GO" id="GO:0002949">
    <property type="term" value="P:tRNA threonylcarbamoyladenosine modification"/>
    <property type="evidence" value="ECO:0007669"/>
    <property type="project" value="InterPro"/>
</dbReference>
<protein>
    <submittedName>
        <fullName evidence="2">tRNA (Adenosine(37)-N6)-threonylcarbamoyltransferase complex dimerization subunit type 1 TsaB</fullName>
    </submittedName>
</protein>
<dbReference type="InterPro" id="IPR043129">
    <property type="entry name" value="ATPase_NBD"/>
</dbReference>
<name>A0A4D7QJU8_9HYPH</name>
<evidence type="ECO:0000313" key="3">
    <source>
        <dbReference type="Proteomes" id="UP000298588"/>
    </source>
</evidence>
<dbReference type="Pfam" id="PF00814">
    <property type="entry name" value="TsaD"/>
    <property type="match status" value="1"/>
</dbReference>
<accession>A0A4D7QJU8</accession>
<dbReference type="AlphaFoldDB" id="A0A4D7QJU8"/>
<gene>
    <name evidence="2" type="primary">tsaB</name>
    <name evidence="2" type="ORF">E8L99_07575</name>
</gene>
<reference evidence="2 3" key="1">
    <citation type="submission" date="2019-04" db="EMBL/GenBank/DDBJ databases">
        <title>Phreatobacter aquaticus sp. nov.</title>
        <authorList>
            <person name="Choi A."/>
            <person name="Baek K."/>
        </authorList>
    </citation>
    <scope>NUCLEOTIDE SEQUENCE [LARGE SCALE GENOMIC DNA]</scope>
    <source>
        <strain evidence="2 3">NMCR1094</strain>
    </source>
</reference>
<dbReference type="InterPro" id="IPR022496">
    <property type="entry name" value="T6A_TsaB"/>
</dbReference>
<dbReference type="SUPFAM" id="SSF53067">
    <property type="entry name" value="Actin-like ATPase domain"/>
    <property type="match status" value="1"/>
</dbReference>
<dbReference type="NCBIfam" id="TIGR03725">
    <property type="entry name" value="T6A_YeaZ"/>
    <property type="match status" value="1"/>
</dbReference>
<evidence type="ECO:0000313" key="2">
    <source>
        <dbReference type="EMBL" id="QCK85634.1"/>
    </source>
</evidence>
<keyword evidence="2" id="KW-0808">Transferase</keyword>
<dbReference type="KEGG" id="paqt:E8L99_07575"/>
<dbReference type="GO" id="GO:0016740">
    <property type="term" value="F:transferase activity"/>
    <property type="evidence" value="ECO:0007669"/>
    <property type="project" value="UniProtKB-KW"/>
</dbReference>
<dbReference type="InterPro" id="IPR000905">
    <property type="entry name" value="Gcp-like_dom"/>
</dbReference>
<sequence length="232" mass="23355">MLLIALDTALGASSVAVLDTATDRILASRSEPMDRGHAERLLPLVAEVLEEAGIAARDCRRFVATTGPGSFTGLRVAIAAARGMALAAGGDSAGISTLAALSAGASGAVLACIDARHGHVYAELTGADGTLLLPAAYVPVAETALMASTHGAELRGPGTTAILAAWPEGAPPPAGIDARAFPDIAVVARMGAAADANLSPARPLYLKAVDAKLPSPRAPIAQFQALRRKVSP</sequence>
<dbReference type="OrthoDB" id="9809995at2"/>
<dbReference type="EMBL" id="CP039865">
    <property type="protein sequence ID" value="QCK85634.1"/>
    <property type="molecule type" value="Genomic_DNA"/>
</dbReference>
<keyword evidence="3" id="KW-1185">Reference proteome</keyword>
<proteinExistence type="predicted"/>
<dbReference type="Proteomes" id="UP000298588">
    <property type="component" value="Chromosome"/>
</dbReference>
<feature type="domain" description="Gcp-like" evidence="1">
    <location>
        <begin position="34"/>
        <end position="123"/>
    </location>
</feature>
<evidence type="ECO:0000259" key="1">
    <source>
        <dbReference type="Pfam" id="PF00814"/>
    </source>
</evidence>
<dbReference type="RefSeq" id="WP_137098968.1">
    <property type="nucleotide sequence ID" value="NZ_CP039865.1"/>
</dbReference>
<organism evidence="2 3">
    <name type="scientific">Phreatobacter aquaticus</name>
    <dbReference type="NCBI Taxonomy" id="2570229"/>
    <lineage>
        <taxon>Bacteria</taxon>
        <taxon>Pseudomonadati</taxon>
        <taxon>Pseudomonadota</taxon>
        <taxon>Alphaproteobacteria</taxon>
        <taxon>Hyphomicrobiales</taxon>
        <taxon>Phreatobacteraceae</taxon>
        <taxon>Phreatobacter</taxon>
    </lineage>
</organism>
<dbReference type="Gene3D" id="3.30.420.40">
    <property type="match status" value="2"/>
</dbReference>